<name>A0A9W7W8P1_TRIRA</name>
<organism evidence="1 2">
    <name type="scientific">Triplophysa rosa</name>
    <name type="common">Cave loach</name>
    <dbReference type="NCBI Taxonomy" id="992332"/>
    <lineage>
        <taxon>Eukaryota</taxon>
        <taxon>Metazoa</taxon>
        <taxon>Chordata</taxon>
        <taxon>Craniata</taxon>
        <taxon>Vertebrata</taxon>
        <taxon>Euteleostomi</taxon>
        <taxon>Actinopterygii</taxon>
        <taxon>Neopterygii</taxon>
        <taxon>Teleostei</taxon>
        <taxon>Ostariophysi</taxon>
        <taxon>Cypriniformes</taxon>
        <taxon>Nemacheilidae</taxon>
        <taxon>Triplophysa</taxon>
    </lineage>
</organism>
<gene>
    <name evidence="1" type="ORF">IRJ41_013609</name>
</gene>
<sequence length="182" mass="19992">MERERGTTKLTRVIKGKPSITKVTRVIEGHSASSDGELDSDDEIKKIVGEDVAKMRTFLDGEVQSLQDEDIKKISDAITAGGGGGITTITQVVKQQPQIVEGERVTTFTRVIKPQSEIEGGPGLTTFTRIINPEPQIIEGPDFSKMESFSGNQDLIDAESERITRIIKEGRSQKRAAIRQPQ</sequence>
<protein>
    <submittedName>
        <fullName evidence="1">Periostin</fullName>
    </submittedName>
</protein>
<evidence type="ECO:0000313" key="2">
    <source>
        <dbReference type="Proteomes" id="UP001059041"/>
    </source>
</evidence>
<dbReference type="EMBL" id="JAFHDT010000790">
    <property type="protein sequence ID" value="KAI7789271.1"/>
    <property type="molecule type" value="Genomic_DNA"/>
</dbReference>
<evidence type="ECO:0000313" key="1">
    <source>
        <dbReference type="EMBL" id="KAI7789271.1"/>
    </source>
</evidence>
<comment type="caution">
    <text evidence="1">The sequence shown here is derived from an EMBL/GenBank/DDBJ whole genome shotgun (WGS) entry which is preliminary data.</text>
</comment>
<reference evidence="1" key="1">
    <citation type="submission" date="2021-02" db="EMBL/GenBank/DDBJ databases">
        <title>Comparative genomics reveals that relaxation of natural selection precedes convergent phenotypic evolution of cavefish.</title>
        <authorList>
            <person name="Peng Z."/>
        </authorList>
    </citation>
    <scope>NUCLEOTIDE SEQUENCE</scope>
    <source>
        <tissue evidence="1">Muscle</tissue>
    </source>
</reference>
<dbReference type="Proteomes" id="UP001059041">
    <property type="component" value="Unassembled WGS sequence"/>
</dbReference>
<feature type="non-terminal residue" evidence="1">
    <location>
        <position position="1"/>
    </location>
</feature>
<proteinExistence type="predicted"/>
<keyword evidence="2" id="KW-1185">Reference proteome</keyword>
<dbReference type="AlphaFoldDB" id="A0A9W7W8P1"/>
<accession>A0A9W7W8P1</accession>